<protein>
    <recommendedName>
        <fullName evidence="2">CD-NTase-associated protein 16 NUDIX domain-containing protein</fullName>
    </recommendedName>
</protein>
<dbReference type="RefSeq" id="WP_012929334.1">
    <property type="nucleotide sequence ID" value="NC_013730.1"/>
</dbReference>
<evidence type="ECO:0000313" key="4">
    <source>
        <dbReference type="Proteomes" id="UP000002028"/>
    </source>
</evidence>
<keyword evidence="1" id="KW-0472">Membrane</keyword>
<feature type="transmembrane region" description="Helical" evidence="1">
    <location>
        <begin position="5"/>
        <end position="21"/>
    </location>
</feature>
<proteinExistence type="predicted"/>
<keyword evidence="1" id="KW-1133">Transmembrane helix</keyword>
<evidence type="ECO:0000259" key="2">
    <source>
        <dbReference type="Pfam" id="PF18167"/>
    </source>
</evidence>
<evidence type="ECO:0000256" key="1">
    <source>
        <dbReference type="SAM" id="Phobius"/>
    </source>
</evidence>
<dbReference type="HOGENOM" id="CLU_087608_0_0_10"/>
<dbReference type="InterPro" id="IPR040829">
    <property type="entry name" value="Cap16_NUDIX"/>
</dbReference>
<dbReference type="EMBL" id="CP001769">
    <property type="protein sequence ID" value="ADB40833.1"/>
    <property type="molecule type" value="Genomic_DNA"/>
</dbReference>
<dbReference type="Pfam" id="PF18167">
    <property type="entry name" value="Sa_NUDIX"/>
    <property type="match status" value="1"/>
</dbReference>
<evidence type="ECO:0000313" key="3">
    <source>
        <dbReference type="EMBL" id="ADB40833.1"/>
    </source>
</evidence>
<reference evidence="3 4" key="1">
    <citation type="journal article" date="2010" name="Stand. Genomic Sci.">
        <title>Complete genome sequence of Spirosoma linguale type strain (1).</title>
        <authorList>
            <person name="Lail K."/>
            <person name="Sikorski J."/>
            <person name="Saunders E."/>
            <person name="Lapidus A."/>
            <person name="Glavina Del Rio T."/>
            <person name="Copeland A."/>
            <person name="Tice H."/>
            <person name="Cheng J.-F."/>
            <person name="Lucas S."/>
            <person name="Nolan M."/>
            <person name="Bruce D."/>
            <person name="Goodwin L."/>
            <person name="Pitluck S."/>
            <person name="Ivanova N."/>
            <person name="Mavromatis K."/>
            <person name="Ovchinnikova G."/>
            <person name="Pati A."/>
            <person name="Chen A."/>
            <person name="Palaniappan K."/>
            <person name="Land M."/>
            <person name="Hauser L."/>
            <person name="Chang Y.-J."/>
            <person name="Jeffries C.D."/>
            <person name="Chain P."/>
            <person name="Brettin T."/>
            <person name="Detter J.C."/>
            <person name="Schuetze A."/>
            <person name="Rohde M."/>
            <person name="Tindall B.J."/>
            <person name="Goeker M."/>
            <person name="Bristow J."/>
            <person name="Eisen J.A."/>
            <person name="Markowitz V."/>
            <person name="Hugenholtz P."/>
            <person name="Kyrpides N.C."/>
            <person name="Klenk H.-P."/>
            <person name="Chen F."/>
        </authorList>
    </citation>
    <scope>NUCLEOTIDE SEQUENCE [LARGE SCALE GENOMIC DNA]</scope>
    <source>
        <strain evidence="4">ATCC 33905 / DSM 74 / LMG 10896 / Claus 1</strain>
    </source>
</reference>
<feature type="transmembrane region" description="Helical" evidence="1">
    <location>
        <begin position="41"/>
        <end position="64"/>
    </location>
</feature>
<dbReference type="eggNOG" id="ENOG5032XWY">
    <property type="taxonomic scope" value="Bacteria"/>
</dbReference>
<keyword evidence="4" id="KW-1185">Reference proteome</keyword>
<feature type="domain" description="CD-NTase-associated protein 16 NUDIX" evidence="2">
    <location>
        <begin position="68"/>
        <end position="269"/>
    </location>
</feature>
<accession>D2QQQ2</accession>
<dbReference type="KEGG" id="sli:Slin_4855"/>
<gene>
    <name evidence="3" type="ordered locus">Slin_4855</name>
</gene>
<dbReference type="Proteomes" id="UP000002028">
    <property type="component" value="Chromosome"/>
</dbReference>
<name>D2QQQ2_SPILD</name>
<organism evidence="3 4">
    <name type="scientific">Spirosoma linguale (strain ATCC 33905 / DSM 74 / LMG 10896 / Claus 1)</name>
    <dbReference type="NCBI Taxonomy" id="504472"/>
    <lineage>
        <taxon>Bacteria</taxon>
        <taxon>Pseudomonadati</taxon>
        <taxon>Bacteroidota</taxon>
        <taxon>Cytophagia</taxon>
        <taxon>Cytophagales</taxon>
        <taxon>Cytophagaceae</taxon>
        <taxon>Spirosoma</taxon>
    </lineage>
</organism>
<keyword evidence="1" id="KW-0812">Transmembrane</keyword>
<dbReference type="STRING" id="504472.Slin_4855"/>
<sequence length="277" mass="32275">MKKFAVEVIISGLLLLAGYWSNQPFLESGFSQAGLITLTTFVLTFVVTNFSRLTLSIYLIWLSISGQRVRFSMAYLYLIKIEDKYLLVKNFNFGHYQLVGGKYKRFERTQSILSNDFETRDDLKLANSGGMKDDFALFVPAAKALKFLDWFNTGKDREVSHWREFYEELIEGKSSVLSQKNFKYVNYYFKGTVRTPIHTTPGWGCKEILQYDILELIPTPTQYDELKTLYEQGDTDYIKWADEELIQCLGHCNRQKRLLYKIGAHTKWAINMEWSGT</sequence>
<dbReference type="AlphaFoldDB" id="D2QQQ2"/>